<dbReference type="InterPro" id="IPR036052">
    <property type="entry name" value="TrpB-like_PALP_sf"/>
</dbReference>
<dbReference type="SUPFAM" id="SSF53686">
    <property type="entry name" value="Tryptophan synthase beta subunit-like PLP-dependent enzymes"/>
    <property type="match status" value="1"/>
</dbReference>
<dbReference type="EMBL" id="VFML01000001">
    <property type="protein sequence ID" value="TQJ01774.1"/>
    <property type="molecule type" value="Genomic_DNA"/>
</dbReference>
<keyword evidence="8" id="KW-1185">Reference proteome</keyword>
<proteinExistence type="inferred from homology"/>
<evidence type="ECO:0000256" key="5">
    <source>
        <dbReference type="PIRSR" id="PIRSR006278-2"/>
    </source>
</evidence>
<dbReference type="InterPro" id="IPR027278">
    <property type="entry name" value="ACCD_DCysDesulf"/>
</dbReference>
<accession>A0A542DFD0</accession>
<dbReference type="Gene3D" id="3.40.50.1100">
    <property type="match status" value="2"/>
</dbReference>
<dbReference type="InterPro" id="IPR001926">
    <property type="entry name" value="TrpB-like_PALP"/>
</dbReference>
<organism evidence="7 8">
    <name type="scientific">Amycolatopsis cihanbeyliensis</name>
    <dbReference type="NCBI Taxonomy" id="1128664"/>
    <lineage>
        <taxon>Bacteria</taxon>
        <taxon>Bacillati</taxon>
        <taxon>Actinomycetota</taxon>
        <taxon>Actinomycetes</taxon>
        <taxon>Pseudonocardiales</taxon>
        <taxon>Pseudonocardiaceae</taxon>
        <taxon>Amycolatopsis</taxon>
    </lineage>
</organism>
<comment type="cofactor">
    <cofactor evidence="1">
        <name>pyridoxal 5'-phosphate</name>
        <dbReference type="ChEBI" id="CHEBI:597326"/>
    </cofactor>
</comment>
<dbReference type="Proteomes" id="UP000320876">
    <property type="component" value="Unassembled WGS sequence"/>
</dbReference>
<dbReference type="RefSeq" id="WP_141996592.1">
    <property type="nucleotide sequence ID" value="NZ_VFML01000001.1"/>
</dbReference>
<evidence type="ECO:0000313" key="8">
    <source>
        <dbReference type="Proteomes" id="UP000320876"/>
    </source>
</evidence>
<name>A0A542DFD0_AMYCI</name>
<protein>
    <submittedName>
        <fullName evidence="7">D-cysteine desulfhydrase</fullName>
    </submittedName>
</protein>
<gene>
    <name evidence="7" type="ORF">FB471_1488</name>
</gene>
<evidence type="ECO:0000256" key="3">
    <source>
        <dbReference type="ARBA" id="ARBA00022898"/>
    </source>
</evidence>
<comment type="caution">
    <text evidence="7">The sequence shown here is derived from an EMBL/GenBank/DDBJ whole genome shotgun (WGS) entry which is preliminary data.</text>
</comment>
<dbReference type="PANTHER" id="PTHR43780">
    <property type="entry name" value="1-AMINOCYCLOPROPANE-1-CARBOXYLATE DEAMINASE-RELATED"/>
    <property type="match status" value="1"/>
</dbReference>
<evidence type="ECO:0000313" key="7">
    <source>
        <dbReference type="EMBL" id="TQJ01774.1"/>
    </source>
</evidence>
<dbReference type="OrthoDB" id="3683534at2"/>
<feature type="modified residue" description="N6-(pyridoxal phosphate)lysine" evidence="5">
    <location>
        <position position="47"/>
    </location>
</feature>
<dbReference type="Pfam" id="PF00291">
    <property type="entry name" value="PALP"/>
    <property type="match status" value="1"/>
</dbReference>
<keyword evidence="3 5" id="KW-0663">Pyridoxal phosphate</keyword>
<sequence>MTEPAGHRPRVPLATTPTWLQPLAGLSHRPVYLKRDDENSPAFGGCKTRALEFTLGAATAAEATAILTAGTVGSNHVAATAVHAARLGLRVTALVLPQEPGRLVARNLRLALAAGAYLEPVPTGVSVHPSRERHRTALAELRGRGERPHVIPFGGADPVAGHAHALAGRELAEQARALALPTPLRVYLPAASTLTAAGIAAGLALAGLPFQVIAVDVVGDPSVTGPGLLERARAVAASLGGGDQAVRAGEVRHVDGCAGAPYGVPGPQGTRAARLLRESADVEVDECYGAKAFARFLADADGKENERGGTYLFWHTGNTREVESGESGRVRPELARYLH</sequence>
<evidence type="ECO:0000259" key="6">
    <source>
        <dbReference type="Pfam" id="PF00291"/>
    </source>
</evidence>
<reference evidence="7 8" key="1">
    <citation type="submission" date="2019-06" db="EMBL/GenBank/DDBJ databases">
        <title>Sequencing the genomes of 1000 actinobacteria strains.</title>
        <authorList>
            <person name="Klenk H.-P."/>
        </authorList>
    </citation>
    <scope>NUCLEOTIDE SEQUENCE [LARGE SCALE GENOMIC DNA]</scope>
    <source>
        <strain evidence="7 8">DSM 45679</strain>
    </source>
</reference>
<dbReference type="GO" id="GO:0019148">
    <property type="term" value="F:D-cysteine desulfhydrase activity"/>
    <property type="evidence" value="ECO:0007669"/>
    <property type="project" value="TreeGrafter"/>
</dbReference>
<comment type="similarity">
    <text evidence="2">Belongs to the ACC deaminase/D-cysteine desulfhydrase family.</text>
</comment>
<dbReference type="GO" id="GO:1901605">
    <property type="term" value="P:alpha-amino acid metabolic process"/>
    <property type="evidence" value="ECO:0007669"/>
    <property type="project" value="UniProtKB-ARBA"/>
</dbReference>
<dbReference type="PANTHER" id="PTHR43780:SF2">
    <property type="entry name" value="1-AMINOCYCLOPROPANE-1-CARBOXYLATE DEAMINASE-RELATED"/>
    <property type="match status" value="1"/>
</dbReference>
<dbReference type="AlphaFoldDB" id="A0A542DFD0"/>
<feature type="domain" description="Tryptophan synthase beta chain-like PALP" evidence="6">
    <location>
        <begin position="14"/>
        <end position="317"/>
    </location>
</feature>
<evidence type="ECO:0000256" key="1">
    <source>
        <dbReference type="ARBA" id="ARBA00001933"/>
    </source>
</evidence>
<dbReference type="PIRSF" id="PIRSF006278">
    <property type="entry name" value="ACCD_DCysDesulf"/>
    <property type="match status" value="1"/>
</dbReference>
<feature type="active site" description="Nucleophile" evidence="4">
    <location>
        <position position="74"/>
    </location>
</feature>
<evidence type="ECO:0000256" key="4">
    <source>
        <dbReference type="PIRSR" id="PIRSR006278-1"/>
    </source>
</evidence>
<evidence type="ECO:0000256" key="2">
    <source>
        <dbReference type="ARBA" id="ARBA00008639"/>
    </source>
</evidence>